<dbReference type="PROSITE" id="PS50082">
    <property type="entry name" value="WD_REPEATS_2"/>
    <property type="match status" value="3"/>
</dbReference>
<dbReference type="InterPro" id="IPR036322">
    <property type="entry name" value="WD40_repeat_dom_sf"/>
</dbReference>
<evidence type="ECO:0008006" key="7">
    <source>
        <dbReference type="Google" id="ProtNLM"/>
    </source>
</evidence>
<feature type="repeat" description="WD" evidence="3">
    <location>
        <begin position="152"/>
        <end position="185"/>
    </location>
</feature>
<accession>A0A1R2ATA6</accession>
<dbReference type="PROSITE" id="PS50294">
    <property type="entry name" value="WD_REPEATS_REGION"/>
    <property type="match status" value="3"/>
</dbReference>
<comment type="caution">
    <text evidence="5">The sequence shown here is derived from an EMBL/GenBank/DDBJ whole genome shotgun (WGS) entry which is preliminary data.</text>
</comment>
<dbReference type="InterPro" id="IPR001680">
    <property type="entry name" value="WD40_rpt"/>
</dbReference>
<evidence type="ECO:0000256" key="3">
    <source>
        <dbReference type="PROSITE-ProRule" id="PRU00221"/>
    </source>
</evidence>
<dbReference type="Pfam" id="PF00400">
    <property type="entry name" value="WD40"/>
    <property type="match status" value="4"/>
</dbReference>
<sequence length="1211" mass="140511">MNDTEIRGQLSKDDQLKFPSSIYSSKIIKISPSNEEKLEPNSILSSKKSLREEMQQICFYISQFKPSKIVTPFQGTWMLMSKDKSRFYFSNREGRIGIAKIDTKETCLDVDLEEGTIWTIALCNNDSYLFSGGKKGPIKKFSTVDMKQIDTYEGHTSEVNAILISSDERTMYSTGDDGTVLKWDITIPSSKPELLYTHNSLAYHMDLSVDNKFIATTSGERNVKVYSLEDKKIIKIIEEDFGTTWCVKITSSNTFIAFGDDRNLVYLYKFGSWERLRTFKGHTNRVRCINATHDERIIISGGIDNNIFLWDTLDKREGLLLEGHTNWVKTIIISPDNNFFYSLSDDCSIMTWRIPRFDYYTALTDSMPYNNVVAVYTGGRNTENLYMFSTTTLSKINRYGEMMSFNLTKKNYLHNIFNPKMDICCVISGNITRSYYYRGNNTAPKTKFTFEFYDVHNMILEKTETIDAYGIYSAMYSYDSKYIIIGEDRRCTILFANNLQVYHFFSSHKDYVQNLCQSPNCQLLFSSDKSGVIKSYDINGKKEIRSLIDTDAGVVAKMIVSSDNEFLIVLHKNYKVNIWATSKMIKVKSVIFHNVFDIQFIGNNNTLMCLYEKKLTAIEIPAFTCAFEIILNSVASYFAMSNDLTEIFFYQENGIFVYKNPYTVNTLSMYGDVSILNKYCHYIGRVASNKQETYEKSFNHWVIEPFHINAMHLYAYFNKGEFLEKALDDEAGFIISKSGYSPLDICLQMNNEDSVNLMFTKIKQESKKNPLFLNVLEKSLNRICMHGYSRTSKFLDIILCKSIDTTLQKFHHSNAKLPIILFSKELFTSKNSFMNSDQYSQEGQALQFLQTYFKMNMKPGSNESLDFIKSLILTENDSIFHKKFIQLILEEKWLRVRKVLLFQALIYLSYMALLSAYSSIPNWQVLISCFSLNIILILYEIMQIAFSGKDYFTDPWNYLDLIRSALMTLMFFQDLYNTGKYNDFLVAVVVFFTWIRGVSYFRLIKVTRYYINLLYEVIWDILPFLSILFYSTVAFCLIFARLDNLHETTFSFLTQSWEINVGGFDTAGYGKLWYLAFFFHTLLNPIVMLNLLISIMSHTFERVNSQIIVADSRELAGMILEGELLYFYRKNRIERTYLHVCTTLEVHSEENHVMSSLKEIKKKIGQLNTQHLSTASRLVVLEDTVRKIVDKIDDIKSIAEETRNLVSRTNT</sequence>
<keyword evidence="2" id="KW-0677">Repeat</keyword>
<feature type="transmembrane region" description="Helical" evidence="4">
    <location>
        <begin position="1013"/>
        <end position="1040"/>
    </location>
</feature>
<feature type="transmembrane region" description="Helical" evidence="4">
    <location>
        <begin position="1072"/>
        <end position="1093"/>
    </location>
</feature>
<evidence type="ECO:0000256" key="4">
    <source>
        <dbReference type="SAM" id="Phobius"/>
    </source>
</evidence>
<keyword evidence="4" id="KW-0812">Transmembrane</keyword>
<dbReference type="PANTHER" id="PTHR19848">
    <property type="entry name" value="WD40 REPEAT PROTEIN"/>
    <property type="match status" value="1"/>
</dbReference>
<dbReference type="PANTHER" id="PTHR19848:SF8">
    <property type="entry name" value="F-BOX AND WD REPEAT DOMAIN CONTAINING 7"/>
    <property type="match status" value="1"/>
</dbReference>
<protein>
    <recommendedName>
        <fullName evidence="7">Ion transport domain-containing protein</fullName>
    </recommendedName>
</protein>
<feature type="transmembrane region" description="Helical" evidence="4">
    <location>
        <begin position="984"/>
        <end position="1001"/>
    </location>
</feature>
<dbReference type="Gene3D" id="2.130.10.10">
    <property type="entry name" value="YVTN repeat-like/Quinoprotein amine dehydrogenase"/>
    <property type="match status" value="3"/>
</dbReference>
<evidence type="ECO:0000313" key="5">
    <source>
        <dbReference type="EMBL" id="OMJ67751.1"/>
    </source>
</evidence>
<keyword evidence="6" id="KW-1185">Reference proteome</keyword>
<evidence type="ECO:0000256" key="2">
    <source>
        <dbReference type="ARBA" id="ARBA00022737"/>
    </source>
</evidence>
<dbReference type="CDD" id="cd00200">
    <property type="entry name" value="WD40"/>
    <property type="match status" value="1"/>
</dbReference>
<feature type="repeat" description="WD" evidence="3">
    <location>
        <begin position="279"/>
        <end position="311"/>
    </location>
</feature>
<dbReference type="InterPro" id="IPR015943">
    <property type="entry name" value="WD40/YVTN_repeat-like_dom_sf"/>
</dbReference>
<dbReference type="Proteomes" id="UP000187209">
    <property type="component" value="Unassembled WGS sequence"/>
</dbReference>
<gene>
    <name evidence="5" type="ORF">SteCoe_35002</name>
</gene>
<feature type="transmembrane region" description="Helical" evidence="4">
    <location>
        <begin position="923"/>
        <end position="944"/>
    </location>
</feature>
<feature type="transmembrane region" description="Helical" evidence="4">
    <location>
        <begin position="899"/>
        <end position="917"/>
    </location>
</feature>
<feature type="repeat" description="WD" evidence="3">
    <location>
        <begin position="321"/>
        <end position="354"/>
    </location>
</feature>
<dbReference type="SUPFAM" id="SSF50978">
    <property type="entry name" value="WD40 repeat-like"/>
    <property type="match status" value="2"/>
</dbReference>
<dbReference type="EMBL" id="MPUH01001441">
    <property type="protein sequence ID" value="OMJ67751.1"/>
    <property type="molecule type" value="Genomic_DNA"/>
</dbReference>
<evidence type="ECO:0000313" key="6">
    <source>
        <dbReference type="Proteomes" id="UP000187209"/>
    </source>
</evidence>
<dbReference type="OrthoDB" id="10262475at2759"/>
<name>A0A1R2ATA6_9CILI</name>
<keyword evidence="1 3" id="KW-0853">WD repeat</keyword>
<proteinExistence type="predicted"/>
<dbReference type="SMART" id="SM00320">
    <property type="entry name" value="WD40"/>
    <property type="match status" value="8"/>
</dbReference>
<keyword evidence="4" id="KW-0472">Membrane</keyword>
<reference evidence="5 6" key="1">
    <citation type="submission" date="2016-11" db="EMBL/GenBank/DDBJ databases">
        <title>The macronuclear genome of Stentor coeruleus: a giant cell with tiny introns.</title>
        <authorList>
            <person name="Slabodnick M."/>
            <person name="Ruby J.G."/>
            <person name="Reiff S.B."/>
            <person name="Swart E.C."/>
            <person name="Gosai S."/>
            <person name="Prabakaran S."/>
            <person name="Witkowska E."/>
            <person name="Larue G.E."/>
            <person name="Fisher S."/>
            <person name="Freeman R.M."/>
            <person name="Gunawardena J."/>
            <person name="Chu W."/>
            <person name="Stover N.A."/>
            <person name="Gregory B.D."/>
            <person name="Nowacki M."/>
            <person name="Derisi J."/>
            <person name="Roy S.W."/>
            <person name="Marshall W.F."/>
            <person name="Sood P."/>
        </authorList>
    </citation>
    <scope>NUCLEOTIDE SEQUENCE [LARGE SCALE GENOMIC DNA]</scope>
    <source>
        <strain evidence="5">WM001</strain>
    </source>
</reference>
<keyword evidence="4" id="KW-1133">Transmembrane helix</keyword>
<dbReference type="AlphaFoldDB" id="A0A1R2ATA6"/>
<organism evidence="5 6">
    <name type="scientific">Stentor coeruleus</name>
    <dbReference type="NCBI Taxonomy" id="5963"/>
    <lineage>
        <taxon>Eukaryota</taxon>
        <taxon>Sar</taxon>
        <taxon>Alveolata</taxon>
        <taxon>Ciliophora</taxon>
        <taxon>Postciliodesmatophora</taxon>
        <taxon>Heterotrichea</taxon>
        <taxon>Heterotrichida</taxon>
        <taxon>Stentoridae</taxon>
        <taxon>Stentor</taxon>
    </lineage>
</organism>
<evidence type="ECO:0000256" key="1">
    <source>
        <dbReference type="ARBA" id="ARBA00022574"/>
    </source>
</evidence>